<evidence type="ECO:0000256" key="1">
    <source>
        <dbReference type="ARBA" id="ARBA00001275"/>
    </source>
</evidence>
<evidence type="ECO:0000313" key="7">
    <source>
        <dbReference type="Proteomes" id="UP000295244"/>
    </source>
</evidence>
<dbReference type="GO" id="GO:0030170">
    <property type="term" value="F:pyridoxal phosphate binding"/>
    <property type="evidence" value="ECO:0007669"/>
    <property type="project" value="InterPro"/>
</dbReference>
<comment type="caution">
    <text evidence="6">The sequence shown here is derived from an EMBL/GenBank/DDBJ whole genome shotgun (WGS) entry which is preliminary data.</text>
</comment>
<dbReference type="PANTHER" id="PTHR42655">
    <property type="entry name" value="GLYCOGEN PHOSPHORYLASE"/>
    <property type="match status" value="1"/>
</dbReference>
<proteinExistence type="inferred from homology"/>
<dbReference type="NCBIfam" id="TIGR02094">
    <property type="entry name" value="more_P_ylases"/>
    <property type="match status" value="1"/>
</dbReference>
<comment type="catalytic activity">
    <reaction evidence="1">
        <text>[(1-&gt;4)-alpha-D-glucosyl](n) + phosphate = [(1-&gt;4)-alpha-D-glucosyl](n-1) + alpha-D-glucose 1-phosphate</text>
        <dbReference type="Rhea" id="RHEA:41732"/>
        <dbReference type="Rhea" id="RHEA-COMP:9584"/>
        <dbReference type="Rhea" id="RHEA-COMP:9586"/>
        <dbReference type="ChEBI" id="CHEBI:15444"/>
        <dbReference type="ChEBI" id="CHEBI:43474"/>
        <dbReference type="ChEBI" id="CHEBI:58601"/>
        <dbReference type="EC" id="2.4.1.1"/>
    </reaction>
</comment>
<dbReference type="PANTHER" id="PTHR42655:SF1">
    <property type="entry name" value="GLYCOGEN PHOSPHORYLASE"/>
    <property type="match status" value="1"/>
</dbReference>
<reference evidence="6 7" key="1">
    <citation type="submission" date="2019-03" db="EMBL/GenBank/DDBJ databases">
        <title>Whole genome sequence of a novel Rubrobacter taiwanensis strain, isolated from Yellowstone National Park.</title>
        <authorList>
            <person name="Freed S."/>
            <person name="Ramaley R.F."/>
            <person name="Kyndt J.A."/>
        </authorList>
    </citation>
    <scope>NUCLEOTIDE SEQUENCE [LARGE SCALE GENOMIC DNA]</scope>
    <source>
        <strain evidence="6 7">Yellowstone</strain>
    </source>
</reference>
<dbReference type="InterPro" id="IPR000811">
    <property type="entry name" value="Glyco_trans_35"/>
</dbReference>
<evidence type="ECO:0000256" key="2">
    <source>
        <dbReference type="ARBA" id="ARBA00006047"/>
    </source>
</evidence>
<dbReference type="Pfam" id="PF00343">
    <property type="entry name" value="Phosphorylase"/>
    <property type="match status" value="1"/>
</dbReference>
<name>A0A4R1BT85_9ACTN</name>
<dbReference type="EMBL" id="SKBU01000003">
    <property type="protein sequence ID" value="TCJ20496.1"/>
    <property type="molecule type" value="Genomic_DNA"/>
</dbReference>
<dbReference type="Pfam" id="PF11897">
    <property type="entry name" value="DUF3417"/>
    <property type="match status" value="1"/>
</dbReference>
<dbReference type="PIRSF" id="PIRSF000460">
    <property type="entry name" value="Pprylas_GlgP"/>
    <property type="match status" value="1"/>
</dbReference>
<dbReference type="InterPro" id="IPR011834">
    <property type="entry name" value="Agluc_phsphrylas"/>
</dbReference>
<sequence length="721" mass="81316">MADEPPKIPPVRESRGEAVTVMRHDIPGELSRLPELAYNLWWTWSPEAQELFRRLDPGLWESTDHNPIRLLAQTDRLRAAASDPGFAALYERVMRDFGAYLEGGERPFREDGSRDPVAYFSMEFGLHESLPIYSGGLGVLAGDHLKSASDLGVPLVGVGVLYAQGYFRQRLNAEGRQEEAYESFEPGLRPLRLVRNGAGEEIRVSVELPGRELRLKVWEVRVGRVRLLLLDADIPENREEDRRLTARLYGGGERVRLAQELILGVGGVRALRAAGLHPDVYHMNEGHAAFLGLERIRELVAGGRSFEEARELVAESSVFTTHTPVPAGHDRFSPELFWEFMGGWPRALGTDREGLWNLGHREEEWGPTFNMTVLALRLSRARNAVSELHGEVTRGMWGNLFSGNGSTITHITNGVHTWSWLAGELGELFDEYAGPAWRERVEDPAVWEFVREIPAGELWRVHLKLKERMLRFVEERLRAQRERAGLPPLPAFDPEALTLGFARRFATYKRATLILSDIERLKRIVHGPGRPVQFVFAGKAHPADEPGKEFIRALYRASEEEGLAGRFVILEDYDMNIARHLVQGSDVWLNNPRRPLEASGTSGQKAALNGAPNFSVLDGWWCEAYDGENGWAIGEERKYASPEEQDAADADSLYRTLEEEIVPLYYRREGSGVPEGWVAVMKRAVKTVAPAFSTQRMVREYAERLYFPRAGTSPGRSRREG</sequence>
<keyword evidence="4" id="KW-0663">Pyridoxal phosphate</keyword>
<keyword evidence="7" id="KW-1185">Reference proteome</keyword>
<dbReference type="Proteomes" id="UP000295244">
    <property type="component" value="Unassembled WGS sequence"/>
</dbReference>
<feature type="domain" description="DUF3417" evidence="5">
    <location>
        <begin position="26"/>
        <end position="130"/>
    </location>
</feature>
<evidence type="ECO:0000256" key="3">
    <source>
        <dbReference type="ARBA" id="ARBA00022533"/>
    </source>
</evidence>
<dbReference type="SUPFAM" id="SSF53756">
    <property type="entry name" value="UDP-Glycosyltransferase/glycogen phosphorylase"/>
    <property type="match status" value="1"/>
</dbReference>
<feature type="modified residue" description="N6-(pyridoxal phosphate)lysine" evidence="4">
    <location>
        <position position="605"/>
    </location>
</feature>
<dbReference type="InterPro" id="IPR052182">
    <property type="entry name" value="Glycogen/Maltodextrin_Phosph"/>
</dbReference>
<organism evidence="6 7">
    <name type="scientific">Rubrobacter taiwanensis</name>
    <dbReference type="NCBI Taxonomy" id="185139"/>
    <lineage>
        <taxon>Bacteria</taxon>
        <taxon>Bacillati</taxon>
        <taxon>Actinomycetota</taxon>
        <taxon>Rubrobacteria</taxon>
        <taxon>Rubrobacterales</taxon>
        <taxon>Rubrobacteraceae</taxon>
        <taxon>Rubrobacter</taxon>
    </lineage>
</organism>
<dbReference type="OrthoDB" id="9760804at2"/>
<gene>
    <name evidence="6" type="primary">glgP</name>
    <name evidence="6" type="ORF">E0L93_01340</name>
</gene>
<dbReference type="InterPro" id="IPR024517">
    <property type="entry name" value="Glycogen_phosphorylase_DUF3417"/>
</dbReference>
<evidence type="ECO:0000256" key="4">
    <source>
        <dbReference type="PIRSR" id="PIRSR000460-1"/>
    </source>
</evidence>
<comment type="similarity">
    <text evidence="2">Belongs to the glycogen phosphorylase family.</text>
</comment>
<accession>A0A4R1BT85</accession>
<dbReference type="Gene3D" id="3.40.50.2000">
    <property type="entry name" value="Glycogen Phosphorylase B"/>
    <property type="match status" value="3"/>
</dbReference>
<dbReference type="AlphaFoldDB" id="A0A4R1BT85"/>
<keyword evidence="3" id="KW-0021">Allosteric enzyme</keyword>
<dbReference type="GO" id="GO:0008184">
    <property type="term" value="F:glycogen phosphorylase activity"/>
    <property type="evidence" value="ECO:0007669"/>
    <property type="project" value="InterPro"/>
</dbReference>
<protein>
    <submittedName>
        <fullName evidence="6">Alpha-glucan family phosphorylase</fullName>
    </submittedName>
</protein>
<dbReference type="GO" id="GO:0005975">
    <property type="term" value="P:carbohydrate metabolic process"/>
    <property type="evidence" value="ECO:0007669"/>
    <property type="project" value="InterPro"/>
</dbReference>
<evidence type="ECO:0000313" key="6">
    <source>
        <dbReference type="EMBL" id="TCJ20496.1"/>
    </source>
</evidence>
<evidence type="ECO:0000259" key="5">
    <source>
        <dbReference type="Pfam" id="PF11897"/>
    </source>
</evidence>